<feature type="non-terminal residue" evidence="4">
    <location>
        <position position="263"/>
    </location>
</feature>
<dbReference type="InterPro" id="IPR011032">
    <property type="entry name" value="GroES-like_sf"/>
</dbReference>
<feature type="domain" description="Alcohol dehydrogenase-like C-terminal" evidence="2">
    <location>
        <begin position="178"/>
        <end position="261"/>
    </location>
</feature>
<evidence type="ECO:0008006" key="5">
    <source>
        <dbReference type="Google" id="ProtNLM"/>
    </source>
</evidence>
<proteinExistence type="predicted"/>
<keyword evidence="1" id="KW-0560">Oxidoreductase</keyword>
<dbReference type="AlphaFoldDB" id="A0A0F9D6P6"/>
<comment type="caution">
    <text evidence="4">The sequence shown here is derived from an EMBL/GenBank/DDBJ whole genome shotgun (WGS) entry which is preliminary data.</text>
</comment>
<sequence>MKAALLTGVQSVELREVPQPELPEGGLIVKVETCAICGTDVKMYKYGYSAVELPFIPGHEFAGVVAESNAADIGYPEGERVTVNPNIPCGTCFYCQRGLQTACDDLRIIGIHRDGGFARYVMVPALAVRQGCVLHVPEDVSYEEAALIDPVSCAVNAAELSHVKPEDVVVVIGAGPAGCLNVEVSRIFGAKKIILVQRSQQRLDQAVFTGADVYINSSKEDALERVMKETGARGADVVIVAAASGEAQQAAVKMVAKRGNVNL</sequence>
<dbReference type="Gene3D" id="3.90.180.10">
    <property type="entry name" value="Medium-chain alcohol dehydrogenases, catalytic domain"/>
    <property type="match status" value="1"/>
</dbReference>
<dbReference type="PANTHER" id="PTHR43401:SF2">
    <property type="entry name" value="L-THREONINE 3-DEHYDROGENASE"/>
    <property type="match status" value="1"/>
</dbReference>
<name>A0A0F9D6P6_9ZZZZ</name>
<dbReference type="SUPFAM" id="SSF50129">
    <property type="entry name" value="GroES-like"/>
    <property type="match status" value="1"/>
</dbReference>
<protein>
    <recommendedName>
        <fullName evidence="5">Enoyl reductase (ER) domain-containing protein</fullName>
    </recommendedName>
</protein>
<accession>A0A0F9D6P6</accession>
<dbReference type="Pfam" id="PF00107">
    <property type="entry name" value="ADH_zinc_N"/>
    <property type="match status" value="1"/>
</dbReference>
<dbReference type="InterPro" id="IPR013149">
    <property type="entry name" value="ADH-like_C"/>
</dbReference>
<dbReference type="Gene3D" id="3.40.50.720">
    <property type="entry name" value="NAD(P)-binding Rossmann-like Domain"/>
    <property type="match status" value="1"/>
</dbReference>
<evidence type="ECO:0000259" key="3">
    <source>
        <dbReference type="Pfam" id="PF08240"/>
    </source>
</evidence>
<dbReference type="SUPFAM" id="SSF51735">
    <property type="entry name" value="NAD(P)-binding Rossmann-fold domains"/>
    <property type="match status" value="1"/>
</dbReference>
<dbReference type="EMBL" id="LAZR01043164">
    <property type="protein sequence ID" value="KKL07743.1"/>
    <property type="molecule type" value="Genomic_DNA"/>
</dbReference>
<dbReference type="GO" id="GO:0016491">
    <property type="term" value="F:oxidoreductase activity"/>
    <property type="evidence" value="ECO:0007669"/>
    <property type="project" value="UniProtKB-KW"/>
</dbReference>
<dbReference type="Pfam" id="PF08240">
    <property type="entry name" value="ADH_N"/>
    <property type="match status" value="1"/>
</dbReference>
<evidence type="ECO:0000256" key="1">
    <source>
        <dbReference type="ARBA" id="ARBA00023002"/>
    </source>
</evidence>
<dbReference type="InterPro" id="IPR013154">
    <property type="entry name" value="ADH-like_N"/>
</dbReference>
<reference evidence="4" key="1">
    <citation type="journal article" date="2015" name="Nature">
        <title>Complex archaea that bridge the gap between prokaryotes and eukaryotes.</title>
        <authorList>
            <person name="Spang A."/>
            <person name="Saw J.H."/>
            <person name="Jorgensen S.L."/>
            <person name="Zaremba-Niedzwiedzka K."/>
            <person name="Martijn J."/>
            <person name="Lind A.E."/>
            <person name="van Eijk R."/>
            <person name="Schleper C."/>
            <person name="Guy L."/>
            <person name="Ettema T.J."/>
        </authorList>
    </citation>
    <scope>NUCLEOTIDE SEQUENCE</scope>
</reference>
<dbReference type="InterPro" id="IPR036291">
    <property type="entry name" value="NAD(P)-bd_dom_sf"/>
</dbReference>
<gene>
    <name evidence="4" type="ORF">LCGC14_2582970</name>
</gene>
<dbReference type="InterPro" id="IPR050129">
    <property type="entry name" value="Zn_alcohol_dh"/>
</dbReference>
<evidence type="ECO:0000259" key="2">
    <source>
        <dbReference type="Pfam" id="PF00107"/>
    </source>
</evidence>
<feature type="domain" description="Alcohol dehydrogenase-like N-terminal" evidence="3">
    <location>
        <begin position="25"/>
        <end position="125"/>
    </location>
</feature>
<evidence type="ECO:0000313" key="4">
    <source>
        <dbReference type="EMBL" id="KKL07743.1"/>
    </source>
</evidence>
<organism evidence="4">
    <name type="scientific">marine sediment metagenome</name>
    <dbReference type="NCBI Taxonomy" id="412755"/>
    <lineage>
        <taxon>unclassified sequences</taxon>
        <taxon>metagenomes</taxon>
        <taxon>ecological metagenomes</taxon>
    </lineage>
</organism>
<dbReference type="PANTHER" id="PTHR43401">
    <property type="entry name" value="L-THREONINE 3-DEHYDROGENASE"/>
    <property type="match status" value="1"/>
</dbReference>